<keyword evidence="5 9" id="KW-0812">Transmembrane</keyword>
<dbReference type="Pfam" id="PF02397">
    <property type="entry name" value="Bac_transf"/>
    <property type="match status" value="1"/>
</dbReference>
<dbReference type="RefSeq" id="WP_008330777.1">
    <property type="nucleotide sequence ID" value="NZ_CH902578.1"/>
</dbReference>
<dbReference type="InterPro" id="IPR003362">
    <property type="entry name" value="Bact_transf"/>
</dbReference>
<accession>A3VEA1</accession>
<evidence type="ECO:0000256" key="4">
    <source>
        <dbReference type="ARBA" id="ARBA00022679"/>
    </source>
</evidence>
<reference evidence="11 12" key="1">
    <citation type="journal article" date="2010" name="J. Bacteriol.">
        <title>Genome sequences of Pelagibaca bermudensis HTCC2601T and Maritimibacter alkaliphilus HTCC2654T, the type strains of two marine Roseobacter genera.</title>
        <authorList>
            <person name="Thrash J.C."/>
            <person name="Cho J.C."/>
            <person name="Ferriera S."/>
            <person name="Johnson J."/>
            <person name="Vergin K.L."/>
            <person name="Giovannoni S.J."/>
        </authorList>
    </citation>
    <scope>NUCLEOTIDE SEQUENCE [LARGE SCALE GENOMIC DNA]</scope>
    <source>
        <strain evidence="11 12">HTCC2654</strain>
    </source>
</reference>
<dbReference type="HOGENOM" id="CLU_024920_1_0_5"/>
<keyword evidence="12" id="KW-1185">Reference proteome</keyword>
<dbReference type="OrthoDB" id="9808602at2"/>
<dbReference type="AlphaFoldDB" id="A3VEA1"/>
<dbReference type="PANTHER" id="PTHR30576">
    <property type="entry name" value="COLANIC BIOSYNTHESIS UDP-GLUCOSE LIPID CARRIER TRANSFERASE"/>
    <property type="match status" value="1"/>
</dbReference>
<evidence type="ECO:0000259" key="10">
    <source>
        <dbReference type="Pfam" id="PF02397"/>
    </source>
</evidence>
<sequence length="230" mass="25990">MAFDFEPQFSVALPKTMRETLPATTNRANRILKRGFDILFAGIALVLLAPVFGIVALALRLRERGPIFFSHKRVGANGEEFACHKFRTMKTDGDRQLEWMLAIDPIARAEWEADRKLERDPRVHAIGNILRRTSLDELPQFWNVLKGDMSIVGPRPITWSEAEKYGMHFADYCAVKPGITGAWQVGGRSDTSYDYRVGLDVDYVRNATFLDDIRIVFKTVGVVLAQRGAC</sequence>
<gene>
    <name evidence="11" type="ORF">RB2654_09224</name>
</gene>
<evidence type="ECO:0000313" key="11">
    <source>
        <dbReference type="EMBL" id="EAQ13239.1"/>
    </source>
</evidence>
<comment type="subcellular location">
    <subcellularLocation>
        <location evidence="1">Cell membrane</location>
    </subcellularLocation>
</comment>
<evidence type="ECO:0000256" key="2">
    <source>
        <dbReference type="ARBA" id="ARBA00006464"/>
    </source>
</evidence>
<dbReference type="eggNOG" id="COG2148">
    <property type="taxonomic scope" value="Bacteria"/>
</dbReference>
<feature type="transmembrane region" description="Helical" evidence="9">
    <location>
        <begin position="38"/>
        <end position="59"/>
    </location>
</feature>
<dbReference type="GO" id="GO:0005886">
    <property type="term" value="C:plasma membrane"/>
    <property type="evidence" value="ECO:0007669"/>
    <property type="project" value="UniProtKB-SubCell"/>
</dbReference>
<dbReference type="Proteomes" id="UP000002931">
    <property type="component" value="Unassembled WGS sequence"/>
</dbReference>
<dbReference type="EMBL" id="AAMT01000005">
    <property type="protein sequence ID" value="EAQ13239.1"/>
    <property type="molecule type" value="Genomic_DNA"/>
</dbReference>
<dbReference type="STRING" id="314271.RB2654_09224"/>
<comment type="similarity">
    <text evidence="2">Belongs to the bacterial sugar transferase family.</text>
</comment>
<evidence type="ECO:0000256" key="6">
    <source>
        <dbReference type="ARBA" id="ARBA00022989"/>
    </source>
</evidence>
<evidence type="ECO:0000256" key="3">
    <source>
        <dbReference type="ARBA" id="ARBA00022475"/>
    </source>
</evidence>
<keyword evidence="4 11" id="KW-0808">Transferase</keyword>
<protein>
    <submittedName>
        <fullName evidence="11">Undecaprenyl-phosphate galactosephosphotransferase</fullName>
    </submittedName>
</protein>
<keyword evidence="7 9" id="KW-0472">Membrane</keyword>
<organism evidence="11 12">
    <name type="scientific">Maritimibacter alkaliphilus HTCC2654</name>
    <dbReference type="NCBI Taxonomy" id="314271"/>
    <lineage>
        <taxon>Bacteria</taxon>
        <taxon>Pseudomonadati</taxon>
        <taxon>Pseudomonadota</taxon>
        <taxon>Alphaproteobacteria</taxon>
        <taxon>Rhodobacterales</taxon>
        <taxon>Roseobacteraceae</taxon>
        <taxon>Maritimibacter</taxon>
    </lineage>
</organism>
<evidence type="ECO:0000256" key="8">
    <source>
        <dbReference type="ARBA" id="ARBA00023169"/>
    </source>
</evidence>
<name>A3VEA1_9RHOB</name>
<dbReference type="PANTHER" id="PTHR30576:SF4">
    <property type="entry name" value="UNDECAPRENYL-PHOSPHATE GALACTOSE PHOSPHOTRANSFERASE"/>
    <property type="match status" value="1"/>
</dbReference>
<proteinExistence type="inferred from homology"/>
<keyword evidence="8" id="KW-0270">Exopolysaccharide synthesis</keyword>
<keyword evidence="3" id="KW-1003">Cell membrane</keyword>
<dbReference type="GO" id="GO:0016780">
    <property type="term" value="F:phosphotransferase activity, for other substituted phosphate groups"/>
    <property type="evidence" value="ECO:0007669"/>
    <property type="project" value="TreeGrafter"/>
</dbReference>
<dbReference type="GO" id="GO:0000271">
    <property type="term" value="P:polysaccharide biosynthetic process"/>
    <property type="evidence" value="ECO:0007669"/>
    <property type="project" value="UniProtKB-KW"/>
</dbReference>
<evidence type="ECO:0000256" key="1">
    <source>
        <dbReference type="ARBA" id="ARBA00004236"/>
    </source>
</evidence>
<evidence type="ECO:0000256" key="5">
    <source>
        <dbReference type="ARBA" id="ARBA00022692"/>
    </source>
</evidence>
<evidence type="ECO:0000256" key="7">
    <source>
        <dbReference type="ARBA" id="ARBA00023136"/>
    </source>
</evidence>
<keyword evidence="6 9" id="KW-1133">Transmembrane helix</keyword>
<evidence type="ECO:0000313" key="12">
    <source>
        <dbReference type="Proteomes" id="UP000002931"/>
    </source>
</evidence>
<evidence type="ECO:0000256" key="9">
    <source>
        <dbReference type="SAM" id="Phobius"/>
    </source>
</evidence>
<comment type="caution">
    <text evidence="11">The sequence shown here is derived from an EMBL/GenBank/DDBJ whole genome shotgun (WGS) entry which is preliminary data.</text>
</comment>
<feature type="domain" description="Bacterial sugar transferase" evidence="10">
    <location>
        <begin position="33"/>
        <end position="224"/>
    </location>
</feature>